<name>A0A1Q2M6J2_9GAMM</name>
<evidence type="ECO:0000256" key="1">
    <source>
        <dbReference type="SAM" id="Phobius"/>
    </source>
</evidence>
<dbReference type="STRING" id="260552.Mag101_09765"/>
<organism evidence="2 3">
    <name type="scientific">Microbulbifer agarilyticus</name>
    <dbReference type="NCBI Taxonomy" id="260552"/>
    <lineage>
        <taxon>Bacteria</taxon>
        <taxon>Pseudomonadati</taxon>
        <taxon>Pseudomonadota</taxon>
        <taxon>Gammaproteobacteria</taxon>
        <taxon>Cellvibrionales</taxon>
        <taxon>Microbulbiferaceae</taxon>
        <taxon>Microbulbifer</taxon>
    </lineage>
</organism>
<feature type="transmembrane region" description="Helical" evidence="1">
    <location>
        <begin position="118"/>
        <end position="137"/>
    </location>
</feature>
<sequence length="221" mass="24425">MSAYLFVKLLHNLCFVYWLGGDLGTFYASRYVTRSDLSPQARSTALTIMMGCDQGPRFCMPIILPLGLQLAYMSGQWAVAPFWLWLAWGLCLAWFALVATLHFAHGKPFIPVLTRLDFYLRVVLIVGLLGLAGYALATNFILAADWLAIKLGIFALLVLCGLLIRMRLVAFGAAWGKLMAGDSSESVNQIIHGSIASCRPFVYLIWLGLLANAAYGLHLIY</sequence>
<feature type="transmembrane region" description="Helical" evidence="1">
    <location>
        <begin position="58"/>
        <end position="79"/>
    </location>
</feature>
<accession>A0A1Q2M6J2</accession>
<evidence type="ECO:0008006" key="4">
    <source>
        <dbReference type="Google" id="ProtNLM"/>
    </source>
</evidence>
<dbReference type="AlphaFoldDB" id="A0A1Q2M6J2"/>
<keyword evidence="1" id="KW-0472">Membrane</keyword>
<reference evidence="2" key="1">
    <citation type="submission" date="2017-02" db="EMBL/GenBank/DDBJ databases">
        <title>Genome of Microbulbifer agarilyticus GP101.</title>
        <authorList>
            <person name="Jung J."/>
            <person name="Bae S.S."/>
            <person name="Baek K."/>
        </authorList>
    </citation>
    <scope>NUCLEOTIDE SEQUENCE [LARGE SCALE GENOMIC DNA]</scope>
    <source>
        <strain evidence="2">GP101</strain>
    </source>
</reference>
<keyword evidence="1" id="KW-0812">Transmembrane</keyword>
<feature type="transmembrane region" description="Helical" evidence="1">
    <location>
        <begin position="85"/>
        <end position="106"/>
    </location>
</feature>
<evidence type="ECO:0000313" key="2">
    <source>
        <dbReference type="EMBL" id="AQQ67897.1"/>
    </source>
</evidence>
<protein>
    <recommendedName>
        <fullName evidence="4">Copper resistance protein D domain-containing protein</fullName>
    </recommendedName>
</protein>
<dbReference type="RefSeq" id="WP_077404099.1">
    <property type="nucleotide sequence ID" value="NZ_CP019650.1"/>
</dbReference>
<proteinExistence type="predicted"/>
<keyword evidence="1" id="KW-1133">Transmembrane helix</keyword>
<dbReference type="Proteomes" id="UP000188219">
    <property type="component" value="Chromosome"/>
</dbReference>
<dbReference type="EMBL" id="CP019650">
    <property type="protein sequence ID" value="AQQ67897.1"/>
    <property type="molecule type" value="Genomic_DNA"/>
</dbReference>
<evidence type="ECO:0000313" key="3">
    <source>
        <dbReference type="Proteomes" id="UP000188219"/>
    </source>
</evidence>
<gene>
    <name evidence="2" type="ORF">Mag101_09765</name>
</gene>
<feature type="transmembrane region" description="Helical" evidence="1">
    <location>
        <begin position="201"/>
        <end position="220"/>
    </location>
</feature>
<dbReference type="KEGG" id="maga:Mag101_09765"/>
<feature type="transmembrane region" description="Helical" evidence="1">
    <location>
        <begin position="143"/>
        <end position="164"/>
    </location>
</feature>
<keyword evidence="3" id="KW-1185">Reference proteome</keyword>
<dbReference type="OrthoDB" id="3781906at2"/>
<dbReference type="eggNOG" id="ENOG50329BM">
    <property type="taxonomic scope" value="Bacteria"/>
</dbReference>